<gene>
    <name evidence="2" type="ORF">MGYG_03588</name>
</gene>
<dbReference type="Proteomes" id="UP000002669">
    <property type="component" value="Unassembled WGS sequence"/>
</dbReference>
<dbReference type="RefSeq" id="XP_003173413.1">
    <property type="nucleotide sequence ID" value="XM_003173365.1"/>
</dbReference>
<feature type="compositionally biased region" description="Basic and acidic residues" evidence="1">
    <location>
        <begin position="30"/>
        <end position="56"/>
    </location>
</feature>
<accession>E4USR8</accession>
<dbReference type="GeneID" id="10028692"/>
<sequence length="156" mass="17090">MINIADHQPVCSSQIGEGAHAHRGRPVFVDSRRGCEGAGGKREPVKEKEEEKKREAARQMLRDLPLEAAAADRKQLLWKEERISILEEAMMAKLRQGRSSEPAGDPASANSAAQPASLSETEGGNTQQDDEPLLIDLEGNWKESEAPAEDTMMEEA</sequence>
<dbReference type="eggNOG" id="ENOG502RQXJ">
    <property type="taxonomic scope" value="Eukaryota"/>
</dbReference>
<keyword evidence="3" id="KW-1185">Reference proteome</keyword>
<evidence type="ECO:0000256" key="1">
    <source>
        <dbReference type="SAM" id="MobiDB-lite"/>
    </source>
</evidence>
<feature type="region of interest" description="Disordered" evidence="1">
    <location>
        <begin position="94"/>
        <end position="156"/>
    </location>
</feature>
<organism evidence="3">
    <name type="scientific">Arthroderma gypseum (strain ATCC MYA-4604 / CBS 118893)</name>
    <name type="common">Microsporum gypseum</name>
    <dbReference type="NCBI Taxonomy" id="535722"/>
    <lineage>
        <taxon>Eukaryota</taxon>
        <taxon>Fungi</taxon>
        <taxon>Dikarya</taxon>
        <taxon>Ascomycota</taxon>
        <taxon>Pezizomycotina</taxon>
        <taxon>Eurotiomycetes</taxon>
        <taxon>Eurotiomycetidae</taxon>
        <taxon>Onygenales</taxon>
        <taxon>Arthrodermataceae</taxon>
        <taxon>Nannizzia</taxon>
    </lineage>
</organism>
<feature type="compositionally biased region" description="Acidic residues" evidence="1">
    <location>
        <begin position="146"/>
        <end position="156"/>
    </location>
</feature>
<feature type="region of interest" description="Disordered" evidence="1">
    <location>
        <begin position="1"/>
        <end position="56"/>
    </location>
</feature>
<protein>
    <submittedName>
        <fullName evidence="2">Uncharacterized protein</fullName>
    </submittedName>
</protein>
<evidence type="ECO:0000313" key="3">
    <source>
        <dbReference type="Proteomes" id="UP000002669"/>
    </source>
</evidence>
<name>E4USR8_ARTGP</name>
<reference evidence="3" key="1">
    <citation type="journal article" date="2012" name="MBio">
        <title>Comparative genome analysis of Trichophyton rubrum and related dermatophytes reveals candidate genes involved in infection.</title>
        <authorList>
            <person name="Martinez D.A."/>
            <person name="Oliver B.G."/>
            <person name="Graeser Y."/>
            <person name="Goldberg J.M."/>
            <person name="Li W."/>
            <person name="Martinez-Rossi N.M."/>
            <person name="Monod M."/>
            <person name="Shelest E."/>
            <person name="Barton R.C."/>
            <person name="Birch E."/>
            <person name="Brakhage A.A."/>
            <person name="Chen Z."/>
            <person name="Gurr S.J."/>
            <person name="Heiman D."/>
            <person name="Heitman J."/>
            <person name="Kosti I."/>
            <person name="Rossi A."/>
            <person name="Saif S."/>
            <person name="Samalova M."/>
            <person name="Saunders C.W."/>
            <person name="Shea T."/>
            <person name="Summerbell R.C."/>
            <person name="Xu J."/>
            <person name="Young S."/>
            <person name="Zeng Q."/>
            <person name="Birren B.W."/>
            <person name="Cuomo C.A."/>
            <person name="White T.C."/>
        </authorList>
    </citation>
    <scope>NUCLEOTIDE SEQUENCE [LARGE SCALE GENOMIC DNA]</scope>
    <source>
        <strain evidence="3">ATCC MYA-4604 / CBS 118893</strain>
    </source>
</reference>
<feature type="compositionally biased region" description="Low complexity" evidence="1">
    <location>
        <begin position="107"/>
        <end position="119"/>
    </location>
</feature>
<evidence type="ECO:0000313" key="2">
    <source>
        <dbReference type="EMBL" id="EFR00583.1"/>
    </source>
</evidence>
<dbReference type="OrthoDB" id="4174438at2759"/>
<dbReference type="InParanoid" id="E4USR8"/>
<dbReference type="HOGENOM" id="CLU_1686121_0_0_1"/>
<dbReference type="EMBL" id="DS989824">
    <property type="protein sequence ID" value="EFR00583.1"/>
    <property type="molecule type" value="Genomic_DNA"/>
</dbReference>
<dbReference type="VEuPathDB" id="FungiDB:MGYG_03588"/>
<proteinExistence type="predicted"/>
<dbReference type="AlphaFoldDB" id="E4USR8"/>